<dbReference type="AlphaFoldDB" id="A0A1Y1ISJ0"/>
<protein>
    <recommendedName>
        <fullName evidence="6">DNA (cytosine-5-)-methyltransferase</fullName>
    </recommendedName>
</protein>
<dbReference type="InterPro" id="IPR029063">
    <property type="entry name" value="SAM-dependent_MTases_sf"/>
</dbReference>
<accession>A0A1Y1ISJ0</accession>
<sequence>MSVMGPAELTPDMRKKRVKYYVEDDQITRKSFLPCKFPIDYARSPLQAYQALNAYTGFIVPVVKSPRNAEDVAVTRARLADHQTKLLPEMTEIFDRSIRALATPERKPPVISDPAYRHLKPLNTSFVDKKDVLATPGPGMVKRVKYYIEEDQTVRKCFLPCQFPIDYARSPLQAYQALNAYTGFIVPVVKSPRNAEDVAVALARLADHQTKLLTEITEIFDRSIRALAIPERKPPVISNPAYRHLKPLNTSFVDKKDVLATPGPGIVVVELFSGLMATTEALLRQGVTVRKVYACEIDAKTRKIAAKRLAVLHTLFPQLLSADAIRDCHDHLGDDVSKINRGHMAQLERPDLVVAGFPCQGFSRAAEYALGLRDSRTRLFDDAIRIVHLINNIWGGSVGYLFENVDASDHPQADVRAEFNTVVKGVLGHGFAFDAVAVGSYAHRQRHWWTNLAPSALMCEMVEKKFKHRKPDQIVQNILQHGHRAQNAQHARAPGKVSVNVRGQPLRALSTFVTVRGSHAYHPGQQSMIQQANGFWDEPTALERERALGFMDDTTKVCPSISEADRRRILGSTMDMHALQFIIGSIQCFQFAFFTD</sequence>
<gene>
    <name evidence="4" type="ORF">KFL_017780010</name>
</gene>
<evidence type="ECO:0000313" key="5">
    <source>
        <dbReference type="Proteomes" id="UP000054558"/>
    </source>
</evidence>
<keyword evidence="3" id="KW-0949">S-adenosyl-L-methionine</keyword>
<dbReference type="InterPro" id="IPR018117">
    <property type="entry name" value="C5_DNA_meth_AS"/>
</dbReference>
<dbReference type="GO" id="GO:0008168">
    <property type="term" value="F:methyltransferase activity"/>
    <property type="evidence" value="ECO:0007669"/>
    <property type="project" value="UniProtKB-KW"/>
</dbReference>
<dbReference type="SUPFAM" id="SSF53335">
    <property type="entry name" value="S-adenosyl-L-methionine-dependent methyltransferases"/>
    <property type="match status" value="1"/>
</dbReference>
<dbReference type="Gene3D" id="3.40.50.150">
    <property type="entry name" value="Vaccinia Virus protein VP39"/>
    <property type="match status" value="1"/>
</dbReference>
<reference evidence="4 5" key="1">
    <citation type="journal article" date="2014" name="Nat. Commun.">
        <title>Klebsormidium flaccidum genome reveals primary factors for plant terrestrial adaptation.</title>
        <authorList>
            <person name="Hori K."/>
            <person name="Maruyama F."/>
            <person name="Fujisawa T."/>
            <person name="Togashi T."/>
            <person name="Yamamoto N."/>
            <person name="Seo M."/>
            <person name="Sato S."/>
            <person name="Yamada T."/>
            <person name="Mori H."/>
            <person name="Tajima N."/>
            <person name="Moriyama T."/>
            <person name="Ikeuchi M."/>
            <person name="Watanabe M."/>
            <person name="Wada H."/>
            <person name="Kobayashi K."/>
            <person name="Saito M."/>
            <person name="Masuda T."/>
            <person name="Sasaki-Sekimoto Y."/>
            <person name="Mashiguchi K."/>
            <person name="Awai K."/>
            <person name="Shimojima M."/>
            <person name="Masuda S."/>
            <person name="Iwai M."/>
            <person name="Nobusawa T."/>
            <person name="Narise T."/>
            <person name="Kondo S."/>
            <person name="Saito H."/>
            <person name="Sato R."/>
            <person name="Murakawa M."/>
            <person name="Ihara Y."/>
            <person name="Oshima-Yamada Y."/>
            <person name="Ohtaka K."/>
            <person name="Satoh M."/>
            <person name="Sonobe K."/>
            <person name="Ishii M."/>
            <person name="Ohtani R."/>
            <person name="Kanamori-Sato M."/>
            <person name="Honoki R."/>
            <person name="Miyazaki D."/>
            <person name="Mochizuki H."/>
            <person name="Umetsu J."/>
            <person name="Higashi K."/>
            <person name="Shibata D."/>
            <person name="Kamiya Y."/>
            <person name="Sato N."/>
            <person name="Nakamura Y."/>
            <person name="Tabata S."/>
            <person name="Ida S."/>
            <person name="Kurokawa K."/>
            <person name="Ohta H."/>
        </authorList>
    </citation>
    <scope>NUCLEOTIDE SEQUENCE [LARGE SCALE GENOMIC DNA]</scope>
    <source>
        <strain evidence="4 5">NIES-2285</strain>
    </source>
</reference>
<dbReference type="OrthoDB" id="2020354at2759"/>
<evidence type="ECO:0000256" key="3">
    <source>
        <dbReference type="ARBA" id="ARBA00022691"/>
    </source>
</evidence>
<keyword evidence="1" id="KW-0489">Methyltransferase</keyword>
<dbReference type="Pfam" id="PF00145">
    <property type="entry name" value="DNA_methylase"/>
    <property type="match status" value="1"/>
</dbReference>
<keyword evidence="2" id="KW-0808">Transferase</keyword>
<evidence type="ECO:0000256" key="1">
    <source>
        <dbReference type="ARBA" id="ARBA00022603"/>
    </source>
</evidence>
<evidence type="ECO:0000313" key="4">
    <source>
        <dbReference type="EMBL" id="GAQ93663.1"/>
    </source>
</evidence>
<dbReference type="GO" id="GO:0032259">
    <property type="term" value="P:methylation"/>
    <property type="evidence" value="ECO:0007669"/>
    <property type="project" value="UniProtKB-KW"/>
</dbReference>
<dbReference type="Proteomes" id="UP000054558">
    <property type="component" value="Unassembled WGS sequence"/>
</dbReference>
<dbReference type="STRING" id="105231.A0A1Y1ISJ0"/>
<proteinExistence type="predicted"/>
<dbReference type="PROSITE" id="PS00094">
    <property type="entry name" value="C5_MTASE_1"/>
    <property type="match status" value="1"/>
</dbReference>
<evidence type="ECO:0008006" key="6">
    <source>
        <dbReference type="Google" id="ProtNLM"/>
    </source>
</evidence>
<name>A0A1Y1ISJ0_KLENI</name>
<dbReference type="InterPro" id="IPR001525">
    <property type="entry name" value="C5_MeTfrase"/>
</dbReference>
<evidence type="ECO:0000256" key="2">
    <source>
        <dbReference type="ARBA" id="ARBA00022679"/>
    </source>
</evidence>
<keyword evidence="5" id="KW-1185">Reference proteome</keyword>
<organism evidence="4 5">
    <name type="scientific">Klebsormidium nitens</name>
    <name type="common">Green alga</name>
    <name type="synonym">Ulothrix nitens</name>
    <dbReference type="NCBI Taxonomy" id="105231"/>
    <lineage>
        <taxon>Eukaryota</taxon>
        <taxon>Viridiplantae</taxon>
        <taxon>Streptophyta</taxon>
        <taxon>Klebsormidiophyceae</taxon>
        <taxon>Klebsormidiales</taxon>
        <taxon>Klebsormidiaceae</taxon>
        <taxon>Klebsormidium</taxon>
    </lineage>
</organism>
<dbReference type="EMBL" id="DF238727">
    <property type="protein sequence ID" value="GAQ93663.1"/>
    <property type="molecule type" value="Genomic_DNA"/>
</dbReference>